<evidence type="ECO:0000313" key="13">
    <source>
        <dbReference type="EMBL" id="TDP12889.1"/>
    </source>
</evidence>
<dbReference type="Pfam" id="PF08448">
    <property type="entry name" value="PAS_4"/>
    <property type="match status" value="1"/>
</dbReference>
<dbReference type="CDD" id="cd00130">
    <property type="entry name" value="PAS"/>
    <property type="match status" value="1"/>
</dbReference>
<dbReference type="Pfam" id="PF00672">
    <property type="entry name" value="HAMP"/>
    <property type="match status" value="1"/>
</dbReference>
<dbReference type="Proteomes" id="UP000295357">
    <property type="component" value="Unassembled WGS sequence"/>
</dbReference>
<keyword evidence="7" id="KW-0175">Coiled coil</keyword>
<dbReference type="InterPro" id="IPR003661">
    <property type="entry name" value="HisK_dim/P_dom"/>
</dbReference>
<dbReference type="Gene3D" id="6.10.340.10">
    <property type="match status" value="1"/>
</dbReference>
<dbReference type="SMART" id="SM00086">
    <property type="entry name" value="PAC"/>
    <property type="match status" value="1"/>
</dbReference>
<accession>A0A4R6NAU1</accession>
<dbReference type="InterPro" id="IPR036097">
    <property type="entry name" value="HisK_dim/P_sf"/>
</dbReference>
<evidence type="ECO:0000256" key="4">
    <source>
        <dbReference type="ARBA" id="ARBA00022553"/>
    </source>
</evidence>
<organism evidence="13 14">
    <name type="scientific">Roseateles asaccharophilus</name>
    <dbReference type="NCBI Taxonomy" id="582607"/>
    <lineage>
        <taxon>Bacteria</taxon>
        <taxon>Pseudomonadati</taxon>
        <taxon>Pseudomonadota</taxon>
        <taxon>Betaproteobacteria</taxon>
        <taxon>Burkholderiales</taxon>
        <taxon>Sphaerotilaceae</taxon>
        <taxon>Roseateles</taxon>
    </lineage>
</organism>
<feature type="domain" description="HAMP" evidence="12">
    <location>
        <begin position="309"/>
        <end position="362"/>
    </location>
</feature>
<dbReference type="InterPro" id="IPR003594">
    <property type="entry name" value="HATPase_dom"/>
</dbReference>
<dbReference type="GO" id="GO:0016020">
    <property type="term" value="C:membrane"/>
    <property type="evidence" value="ECO:0007669"/>
    <property type="project" value="UniProtKB-SubCell"/>
</dbReference>
<evidence type="ECO:0000256" key="6">
    <source>
        <dbReference type="ARBA" id="ARBA00022777"/>
    </source>
</evidence>
<keyword evidence="6" id="KW-0418">Kinase</keyword>
<dbReference type="CDD" id="cd00075">
    <property type="entry name" value="HATPase"/>
    <property type="match status" value="1"/>
</dbReference>
<dbReference type="OrthoDB" id="9812260at2"/>
<dbReference type="AlphaFoldDB" id="A0A4R6NAU1"/>
<dbReference type="SUPFAM" id="SSF55785">
    <property type="entry name" value="PYP-like sensor domain (PAS domain)"/>
    <property type="match status" value="1"/>
</dbReference>
<dbReference type="Pfam" id="PF02518">
    <property type="entry name" value="HATPase_c"/>
    <property type="match status" value="1"/>
</dbReference>
<dbReference type="SUPFAM" id="SSF47384">
    <property type="entry name" value="Homodimeric domain of signal transducing histidine kinase"/>
    <property type="match status" value="1"/>
</dbReference>
<dbReference type="InterPro" id="IPR013656">
    <property type="entry name" value="PAS_4"/>
</dbReference>
<keyword evidence="8" id="KW-1133">Transmembrane helix</keyword>
<dbReference type="InterPro" id="IPR000014">
    <property type="entry name" value="PAS"/>
</dbReference>
<dbReference type="Gene3D" id="3.30.450.20">
    <property type="entry name" value="PAS domain"/>
    <property type="match status" value="1"/>
</dbReference>
<keyword evidence="4" id="KW-0597">Phosphoprotein</keyword>
<dbReference type="EC" id="2.7.13.3" evidence="3"/>
<evidence type="ECO:0000256" key="5">
    <source>
        <dbReference type="ARBA" id="ARBA00022679"/>
    </source>
</evidence>
<comment type="subcellular location">
    <subcellularLocation>
        <location evidence="2">Membrane</location>
    </subcellularLocation>
</comment>
<evidence type="ECO:0000259" key="12">
    <source>
        <dbReference type="PROSITE" id="PS50885"/>
    </source>
</evidence>
<evidence type="ECO:0000256" key="8">
    <source>
        <dbReference type="SAM" id="Phobius"/>
    </source>
</evidence>
<name>A0A4R6NAU1_9BURK</name>
<gene>
    <name evidence="13" type="ORF">DFR39_101363</name>
</gene>
<keyword evidence="5" id="KW-0808">Transferase</keyword>
<dbReference type="InterPro" id="IPR003660">
    <property type="entry name" value="HAMP_dom"/>
</dbReference>
<feature type="coiled-coil region" evidence="7">
    <location>
        <begin position="488"/>
        <end position="540"/>
    </location>
</feature>
<dbReference type="PANTHER" id="PTHR43065">
    <property type="entry name" value="SENSOR HISTIDINE KINASE"/>
    <property type="match status" value="1"/>
</dbReference>
<dbReference type="InterPro" id="IPR001610">
    <property type="entry name" value="PAC"/>
</dbReference>
<dbReference type="PROSITE" id="PS50113">
    <property type="entry name" value="PAC"/>
    <property type="match status" value="1"/>
</dbReference>
<comment type="catalytic activity">
    <reaction evidence="1">
        <text>ATP + protein L-histidine = ADP + protein N-phospho-L-histidine.</text>
        <dbReference type="EC" id="2.7.13.3"/>
    </reaction>
</comment>
<dbReference type="RefSeq" id="WP_133601822.1">
    <property type="nucleotide sequence ID" value="NZ_JAUFPJ010000016.1"/>
</dbReference>
<protein>
    <recommendedName>
        <fullName evidence="3">histidine kinase</fullName>
        <ecNumber evidence="3">2.7.13.3</ecNumber>
    </recommendedName>
</protein>
<dbReference type="InterPro" id="IPR000700">
    <property type="entry name" value="PAS-assoc_C"/>
</dbReference>
<dbReference type="InterPro" id="IPR036890">
    <property type="entry name" value="HATPase_C_sf"/>
</dbReference>
<dbReference type="PROSITE" id="PS50885">
    <property type="entry name" value="HAMP"/>
    <property type="match status" value="1"/>
</dbReference>
<evidence type="ECO:0000259" key="9">
    <source>
        <dbReference type="PROSITE" id="PS50109"/>
    </source>
</evidence>
<reference evidence="13 14" key="1">
    <citation type="submission" date="2019-03" db="EMBL/GenBank/DDBJ databases">
        <title>Genomic Encyclopedia of Type Strains, Phase IV (KMG-IV): sequencing the most valuable type-strain genomes for metagenomic binning, comparative biology and taxonomic classification.</title>
        <authorList>
            <person name="Goeker M."/>
        </authorList>
    </citation>
    <scope>NUCLEOTIDE SEQUENCE [LARGE SCALE GENOMIC DNA]</scope>
    <source>
        <strain evidence="13 14">DSM 25082</strain>
    </source>
</reference>
<dbReference type="PROSITE" id="PS50109">
    <property type="entry name" value="HIS_KIN"/>
    <property type="match status" value="1"/>
</dbReference>
<evidence type="ECO:0000256" key="3">
    <source>
        <dbReference type="ARBA" id="ARBA00012438"/>
    </source>
</evidence>
<dbReference type="PROSITE" id="PS50112">
    <property type="entry name" value="PAS"/>
    <property type="match status" value="1"/>
</dbReference>
<evidence type="ECO:0000259" key="10">
    <source>
        <dbReference type="PROSITE" id="PS50112"/>
    </source>
</evidence>
<dbReference type="SMART" id="SM00091">
    <property type="entry name" value="PAS"/>
    <property type="match status" value="1"/>
</dbReference>
<dbReference type="Gene3D" id="1.10.287.130">
    <property type="match status" value="1"/>
</dbReference>
<dbReference type="PRINTS" id="PR00344">
    <property type="entry name" value="BCTRLSENSOR"/>
</dbReference>
<dbReference type="SMART" id="SM00387">
    <property type="entry name" value="HATPase_c"/>
    <property type="match status" value="1"/>
</dbReference>
<evidence type="ECO:0000256" key="7">
    <source>
        <dbReference type="SAM" id="Coils"/>
    </source>
</evidence>
<dbReference type="NCBIfam" id="TIGR00229">
    <property type="entry name" value="sensory_box"/>
    <property type="match status" value="1"/>
</dbReference>
<dbReference type="Gene3D" id="3.30.565.10">
    <property type="entry name" value="Histidine kinase-like ATPase, C-terminal domain"/>
    <property type="match status" value="1"/>
</dbReference>
<dbReference type="GO" id="GO:0000155">
    <property type="term" value="F:phosphorelay sensor kinase activity"/>
    <property type="evidence" value="ECO:0007669"/>
    <property type="project" value="InterPro"/>
</dbReference>
<feature type="coiled-coil region" evidence="7">
    <location>
        <begin position="340"/>
        <end position="374"/>
    </location>
</feature>
<dbReference type="SUPFAM" id="SSF55874">
    <property type="entry name" value="ATPase domain of HSP90 chaperone/DNA topoisomerase II/histidine kinase"/>
    <property type="match status" value="1"/>
</dbReference>
<feature type="domain" description="Histidine kinase" evidence="9">
    <location>
        <begin position="549"/>
        <end position="784"/>
    </location>
</feature>
<proteinExistence type="predicted"/>
<dbReference type="SMART" id="SM00304">
    <property type="entry name" value="HAMP"/>
    <property type="match status" value="1"/>
</dbReference>
<dbReference type="CDD" id="cd06225">
    <property type="entry name" value="HAMP"/>
    <property type="match status" value="1"/>
</dbReference>
<evidence type="ECO:0000313" key="14">
    <source>
        <dbReference type="Proteomes" id="UP000295357"/>
    </source>
</evidence>
<dbReference type="PANTHER" id="PTHR43065:SF47">
    <property type="match status" value="1"/>
</dbReference>
<dbReference type="EMBL" id="SNXE01000001">
    <property type="protein sequence ID" value="TDP12889.1"/>
    <property type="molecule type" value="Genomic_DNA"/>
</dbReference>
<evidence type="ECO:0000259" key="11">
    <source>
        <dbReference type="PROSITE" id="PS50113"/>
    </source>
</evidence>
<keyword evidence="8" id="KW-0472">Membrane</keyword>
<dbReference type="InterPro" id="IPR005467">
    <property type="entry name" value="His_kinase_dom"/>
</dbReference>
<feature type="domain" description="PAC" evidence="11">
    <location>
        <begin position="446"/>
        <end position="497"/>
    </location>
</feature>
<sequence>MRSLSLRSWWTLLLLLLVSTMFAVVGSLVLAYRLPQVEQRNRDLLNERVQGARHQLEQYTRMVEDQLRGFATAASQMDGPRRQMLAQVLADHSRLFNAVYVLDHEQRVEVLALAADQGPPLLDQLRGMDLSASPLVRELARGAQGHSNAPLWSGEYLSVLSGRNTVAVGLLLQGRSFILELSAPQLLASISRRGQASSAEFELIVIDQRGRELASSHGVEGRMLFRDFSGSASFRAALAGQDPPPQEVGTDGQALSYAGTRSDKLGWVLMASSPRGMAEYHYRVTVLLVLAGLIAGPVLALIAAPVAAAFMARPLTRLQRRVRAIAAGELNPPSVKPSAILELQRLSEDIARMVDQLQAREADARRAAERLSATLESAPSIAIQWFDSEGRILYWNEASTRMYGFSALEAVGYSLAERTLYLRDEEQVQALKAVIADVIETGQPFGPTEFTLRHKDGHELLVLATLFAIPAEDGSRLVVCMDVDVTEHRRAEDQIRKLNLELEDRVVERTEALSAANAELAMNLEALRQAQQQLVQAEKLSALGRLVAGVAHELNTPIGNSLMAVSSLREPMEQIRAAMAGGGLKRSMLESFVTHVGEGTDIAQRNLSRAAELVMSFKQVAVDQTTTQRRRFKLDAAIEEILLTLNPMLKRSAHKLSLDIETDIELDSYPGPLAQVITNLVHNALLHAFEGREGGGQISIRARRLEAQPGLVQLDVGDNGLGIPAQAMGRIFDPFYTTRMGRGGTGLGLHIVHNLVTQLMGGQIRVQSQEGKGTVFELLLPLEAPASSAPA</sequence>
<feature type="domain" description="PAS" evidence="10">
    <location>
        <begin position="367"/>
        <end position="442"/>
    </location>
</feature>
<keyword evidence="8" id="KW-0812">Transmembrane</keyword>
<keyword evidence="14" id="KW-1185">Reference proteome</keyword>
<feature type="transmembrane region" description="Helical" evidence="8">
    <location>
        <begin position="284"/>
        <end position="311"/>
    </location>
</feature>
<dbReference type="InterPro" id="IPR004358">
    <property type="entry name" value="Sig_transdc_His_kin-like_C"/>
</dbReference>
<dbReference type="InterPro" id="IPR035965">
    <property type="entry name" value="PAS-like_dom_sf"/>
</dbReference>
<comment type="caution">
    <text evidence="13">The sequence shown here is derived from an EMBL/GenBank/DDBJ whole genome shotgun (WGS) entry which is preliminary data.</text>
</comment>
<evidence type="ECO:0000256" key="2">
    <source>
        <dbReference type="ARBA" id="ARBA00004370"/>
    </source>
</evidence>
<dbReference type="CDD" id="cd00082">
    <property type="entry name" value="HisKA"/>
    <property type="match status" value="1"/>
</dbReference>
<evidence type="ECO:0000256" key="1">
    <source>
        <dbReference type="ARBA" id="ARBA00000085"/>
    </source>
</evidence>